<keyword evidence="6" id="KW-0539">Nucleus</keyword>
<feature type="region of interest" description="Disordered" evidence="9">
    <location>
        <begin position="234"/>
        <end position="308"/>
    </location>
</feature>
<dbReference type="PANTHER" id="PTHR44313">
    <property type="entry name" value="DNAJ HOMOLOG SUBFAMILY C MEMBER 17"/>
    <property type="match status" value="1"/>
</dbReference>
<dbReference type="CDD" id="cd06257">
    <property type="entry name" value="DnaJ"/>
    <property type="match status" value="1"/>
</dbReference>
<dbReference type="Pfam" id="PF00226">
    <property type="entry name" value="DnaJ"/>
    <property type="match status" value="1"/>
</dbReference>
<evidence type="ECO:0000259" key="10">
    <source>
        <dbReference type="PROSITE" id="PS50076"/>
    </source>
</evidence>
<dbReference type="GO" id="GO:0003723">
    <property type="term" value="F:RNA binding"/>
    <property type="evidence" value="ECO:0007669"/>
    <property type="project" value="UniProtKB-UniRule"/>
</dbReference>
<dbReference type="PROSITE" id="PS50076">
    <property type="entry name" value="DNAJ_2"/>
    <property type="match status" value="1"/>
</dbReference>
<proteinExistence type="predicted"/>
<keyword evidence="4 7" id="KW-0694">RNA-binding</keyword>
<evidence type="ECO:0000256" key="5">
    <source>
        <dbReference type="ARBA" id="ARBA00023186"/>
    </source>
</evidence>
<accession>A0A6L2PQ77</accession>
<dbReference type="PANTHER" id="PTHR44313:SF1">
    <property type="entry name" value="DNAJ HOMOLOG SUBFAMILY C MEMBER 17"/>
    <property type="match status" value="1"/>
</dbReference>
<evidence type="ECO:0000256" key="1">
    <source>
        <dbReference type="ARBA" id="ARBA00004123"/>
    </source>
</evidence>
<dbReference type="SMART" id="SM00271">
    <property type="entry name" value="DnaJ"/>
    <property type="match status" value="1"/>
</dbReference>
<dbReference type="Pfam" id="PF00076">
    <property type="entry name" value="RRM_1"/>
    <property type="match status" value="1"/>
</dbReference>
<dbReference type="InterPro" id="IPR036869">
    <property type="entry name" value="J_dom_sf"/>
</dbReference>
<dbReference type="GO" id="GO:0005681">
    <property type="term" value="C:spliceosomal complex"/>
    <property type="evidence" value="ECO:0007669"/>
    <property type="project" value="TreeGrafter"/>
</dbReference>
<evidence type="ECO:0000256" key="4">
    <source>
        <dbReference type="ARBA" id="ARBA00022884"/>
    </source>
</evidence>
<dbReference type="CDD" id="cd12429">
    <property type="entry name" value="RRM_DNAJC17"/>
    <property type="match status" value="1"/>
</dbReference>
<sequence>MWRKQWWPKQESRVTLVKKAYRKKALACHPDKNPDNPKAAELFHQLSKALEILTDASARAAYDRVLNAKKAAKLRHRELDSKRQKLKEELEARERQAEESAKQYRNFASKTDEELLQDEIERLRKEGSKQVEVEQEYVRQQIIQERLGKGTLKEDGSSHHRLKVRWSAVKDDPDNGGYTSELLHKILSKYGEIVALIVSAKRKGSALVEFEKKEAAVMALELERGLTKNPLRLESLESEGQNKPPSTKKAPKLADLSSETAGAQPGNYSSTFPSMEEGTKNESSPNFPSFSFSPNTSNEPAQSSDLDFESLVLRRLRQAEERKRLIEKIKEEDDRNT</sequence>
<keyword evidence="13" id="KW-1185">Reference proteome</keyword>
<dbReference type="OrthoDB" id="259708at2759"/>
<evidence type="ECO:0000256" key="6">
    <source>
        <dbReference type="ARBA" id="ARBA00023242"/>
    </source>
</evidence>
<evidence type="ECO:0000259" key="11">
    <source>
        <dbReference type="PROSITE" id="PS50102"/>
    </source>
</evidence>
<organism evidence="12 13">
    <name type="scientific">Coptotermes formosanus</name>
    <name type="common">Formosan subterranean termite</name>
    <dbReference type="NCBI Taxonomy" id="36987"/>
    <lineage>
        <taxon>Eukaryota</taxon>
        <taxon>Metazoa</taxon>
        <taxon>Ecdysozoa</taxon>
        <taxon>Arthropoda</taxon>
        <taxon>Hexapoda</taxon>
        <taxon>Insecta</taxon>
        <taxon>Pterygota</taxon>
        <taxon>Neoptera</taxon>
        <taxon>Polyneoptera</taxon>
        <taxon>Dictyoptera</taxon>
        <taxon>Blattodea</taxon>
        <taxon>Blattoidea</taxon>
        <taxon>Termitoidae</taxon>
        <taxon>Rhinotermitidae</taxon>
        <taxon>Coptotermes</taxon>
    </lineage>
</organism>
<name>A0A6L2PQ77_COPFO</name>
<reference evidence="13" key="1">
    <citation type="submission" date="2020-01" db="EMBL/GenBank/DDBJ databases">
        <title>Draft genome sequence of the Termite Coptotermes fromosanus.</title>
        <authorList>
            <person name="Itakura S."/>
            <person name="Yosikawa Y."/>
            <person name="Umezawa K."/>
        </authorList>
    </citation>
    <scope>NUCLEOTIDE SEQUENCE [LARGE SCALE GENOMIC DNA]</scope>
</reference>
<keyword evidence="5" id="KW-0143">Chaperone</keyword>
<dbReference type="FunCoup" id="A0A6L2PQ77">
    <property type="interactions" value="1425"/>
</dbReference>
<dbReference type="PROSITE" id="PS50102">
    <property type="entry name" value="RRM"/>
    <property type="match status" value="1"/>
</dbReference>
<dbReference type="InterPro" id="IPR001623">
    <property type="entry name" value="DnaJ_domain"/>
</dbReference>
<evidence type="ECO:0000256" key="2">
    <source>
        <dbReference type="ARBA" id="ARBA00004496"/>
    </source>
</evidence>
<dbReference type="SUPFAM" id="SSF46565">
    <property type="entry name" value="Chaperone J-domain"/>
    <property type="match status" value="1"/>
</dbReference>
<feature type="compositionally biased region" description="Polar residues" evidence="9">
    <location>
        <begin position="257"/>
        <end position="273"/>
    </location>
</feature>
<feature type="compositionally biased region" description="Low complexity" evidence="9">
    <location>
        <begin position="283"/>
        <end position="298"/>
    </location>
</feature>
<dbReference type="GO" id="GO:0000390">
    <property type="term" value="P:spliceosomal complex disassembly"/>
    <property type="evidence" value="ECO:0007669"/>
    <property type="project" value="TreeGrafter"/>
</dbReference>
<keyword evidence="8" id="KW-0175">Coiled coil</keyword>
<evidence type="ECO:0000256" key="3">
    <source>
        <dbReference type="ARBA" id="ARBA00022490"/>
    </source>
</evidence>
<dbReference type="PRINTS" id="PR00625">
    <property type="entry name" value="JDOMAIN"/>
</dbReference>
<dbReference type="Gene3D" id="1.10.287.110">
    <property type="entry name" value="DnaJ domain"/>
    <property type="match status" value="1"/>
</dbReference>
<feature type="coiled-coil region" evidence="8">
    <location>
        <begin position="69"/>
        <end position="107"/>
    </location>
</feature>
<dbReference type="GO" id="GO:0005737">
    <property type="term" value="C:cytoplasm"/>
    <property type="evidence" value="ECO:0007669"/>
    <property type="project" value="UniProtKB-SubCell"/>
</dbReference>
<comment type="caution">
    <text evidence="12">The sequence shown here is derived from an EMBL/GenBank/DDBJ whole genome shotgun (WGS) entry which is preliminary data.</text>
</comment>
<dbReference type="AlphaFoldDB" id="A0A6L2PQ77"/>
<dbReference type="InParanoid" id="A0A6L2PQ77"/>
<feature type="domain" description="J" evidence="10">
    <location>
        <begin position="1"/>
        <end position="66"/>
    </location>
</feature>
<evidence type="ECO:0008006" key="14">
    <source>
        <dbReference type="Google" id="ProtNLM"/>
    </source>
</evidence>
<evidence type="ECO:0000313" key="13">
    <source>
        <dbReference type="Proteomes" id="UP000502823"/>
    </source>
</evidence>
<evidence type="ECO:0000256" key="9">
    <source>
        <dbReference type="SAM" id="MobiDB-lite"/>
    </source>
</evidence>
<dbReference type="Gene3D" id="3.30.70.330">
    <property type="match status" value="1"/>
</dbReference>
<evidence type="ECO:0000256" key="8">
    <source>
        <dbReference type="SAM" id="Coils"/>
    </source>
</evidence>
<feature type="domain" description="RRM" evidence="11">
    <location>
        <begin position="169"/>
        <end position="238"/>
    </location>
</feature>
<dbReference type="Proteomes" id="UP000502823">
    <property type="component" value="Unassembled WGS sequence"/>
</dbReference>
<dbReference type="InterPro" id="IPR034254">
    <property type="entry name" value="DNAJC17_RRM"/>
</dbReference>
<comment type="subcellular location">
    <subcellularLocation>
        <location evidence="2">Cytoplasm</location>
    </subcellularLocation>
    <subcellularLocation>
        <location evidence="1">Nucleus</location>
    </subcellularLocation>
</comment>
<dbReference type="InterPro" id="IPR012677">
    <property type="entry name" value="Nucleotide-bd_a/b_plait_sf"/>
</dbReference>
<dbReference type="SUPFAM" id="SSF54928">
    <property type="entry name" value="RNA-binding domain, RBD"/>
    <property type="match status" value="1"/>
</dbReference>
<evidence type="ECO:0000313" key="12">
    <source>
        <dbReference type="EMBL" id="GFG34414.1"/>
    </source>
</evidence>
<dbReference type="InterPro" id="IPR000504">
    <property type="entry name" value="RRM_dom"/>
</dbReference>
<dbReference type="InterPro" id="IPR052094">
    <property type="entry name" value="Pre-mRNA-splicing_ERAD"/>
</dbReference>
<dbReference type="EMBL" id="BLKM01008651">
    <property type="protein sequence ID" value="GFG34414.1"/>
    <property type="molecule type" value="Genomic_DNA"/>
</dbReference>
<evidence type="ECO:0000256" key="7">
    <source>
        <dbReference type="PROSITE-ProRule" id="PRU00176"/>
    </source>
</evidence>
<gene>
    <name evidence="12" type="ORF">Cfor_07674</name>
</gene>
<dbReference type="InterPro" id="IPR035979">
    <property type="entry name" value="RBD_domain_sf"/>
</dbReference>
<keyword evidence="3" id="KW-0963">Cytoplasm</keyword>
<protein>
    <recommendedName>
        <fullName evidence="14">J domain-containing protein</fullName>
    </recommendedName>
</protein>